<protein>
    <submittedName>
        <fullName evidence="1">Putative dihydrofolate reductase</fullName>
    </submittedName>
</protein>
<gene>
    <name evidence="1" type="ORF">P13BB106kb_p073</name>
</gene>
<evidence type="ECO:0000313" key="1">
    <source>
        <dbReference type="EMBL" id="ATS94057.1"/>
    </source>
</evidence>
<name>A0A2D2W6Y3_9CAUD</name>
<reference evidence="1 2" key="1">
    <citation type="submission" date="2017-09" db="EMBL/GenBank/DDBJ databases">
        <title>Complete genome sequence of bacteriophage (DU_PP_V) infecting Pectobacterium spp.</title>
        <authorList>
            <person name="Park T.-H."/>
        </authorList>
    </citation>
    <scope>NUCLEOTIDE SEQUENCE [LARGE SCALE GENOMIC DNA]</scope>
</reference>
<sequence length="196" mass="22139">MYAVYAKGPRGEFGSNHGNGLPWGSYPEELERFYWGLNNFSLKIKSKEKEPILVTTEKWYESTPSSILHKIEEAAGTVKWVLVGRNQKESEEYSLGALDRHLRVSQVGKSLDMYLEGLGYTGICIGGANLLITLYSLDLISEALVSIVQSKGWSHYPHTYLTLPSSTLNSPTRILMHKVNENATNTNKFAQYREIY</sequence>
<organism evidence="1 2">
    <name type="scientific">Pectobacterium phage DU_PP_V</name>
    <dbReference type="NCBI Taxonomy" id="2041492"/>
    <lineage>
        <taxon>Viruses</taxon>
        <taxon>Duplodnaviria</taxon>
        <taxon>Heunggongvirae</taxon>
        <taxon>Uroviricota</taxon>
        <taxon>Caudoviricetes</taxon>
        <taxon>Demerecviridae</taxon>
        <taxon>Mccorquodalevirinae</taxon>
        <taxon>Hongcheonvirus</taxon>
        <taxon>Hongcheonvirus DUPPV</taxon>
    </lineage>
</organism>
<keyword evidence="2" id="KW-1185">Reference proteome</keyword>
<dbReference type="Proteomes" id="UP000240663">
    <property type="component" value="Segment"/>
</dbReference>
<proteinExistence type="predicted"/>
<accession>A0A2D2W6Y3</accession>
<dbReference type="InterPro" id="IPR024072">
    <property type="entry name" value="DHFR-like_dom_sf"/>
</dbReference>
<dbReference type="EMBL" id="MF979564">
    <property type="protein sequence ID" value="ATS94057.1"/>
    <property type="molecule type" value="Genomic_DNA"/>
</dbReference>
<evidence type="ECO:0000313" key="2">
    <source>
        <dbReference type="Proteomes" id="UP000240663"/>
    </source>
</evidence>
<dbReference type="SUPFAM" id="SSF53597">
    <property type="entry name" value="Dihydrofolate reductase-like"/>
    <property type="match status" value="1"/>
</dbReference>